<evidence type="ECO:0000256" key="2">
    <source>
        <dbReference type="ARBA" id="ARBA00022801"/>
    </source>
</evidence>
<dbReference type="EMBL" id="CAMGYJ010000002">
    <property type="protein sequence ID" value="CAI0379096.1"/>
    <property type="molecule type" value="Genomic_DNA"/>
</dbReference>
<comment type="similarity">
    <text evidence="1 5">Belongs to the glycosyl hydrolase 1 family.</text>
</comment>
<evidence type="ECO:0000256" key="3">
    <source>
        <dbReference type="ARBA" id="ARBA00023295"/>
    </source>
</evidence>
<dbReference type="PROSITE" id="PS00572">
    <property type="entry name" value="GLYCOSYL_HYDROL_F1_1"/>
    <property type="match status" value="1"/>
</dbReference>
<dbReference type="GO" id="GO:0005975">
    <property type="term" value="P:carbohydrate metabolic process"/>
    <property type="evidence" value="ECO:0007669"/>
    <property type="project" value="InterPro"/>
</dbReference>
<dbReference type="SUPFAM" id="SSF51445">
    <property type="entry name" value="(Trans)glycosidases"/>
    <property type="match status" value="1"/>
</dbReference>
<evidence type="ECO:0000256" key="6">
    <source>
        <dbReference type="RuleBase" id="RU004468"/>
    </source>
</evidence>
<evidence type="ECO:0000256" key="5">
    <source>
        <dbReference type="RuleBase" id="RU003690"/>
    </source>
</evidence>
<dbReference type="PANTHER" id="PTHR10353:SF297">
    <property type="entry name" value="VICIANIN HYDROLASE-LIKE"/>
    <property type="match status" value="1"/>
</dbReference>
<dbReference type="Proteomes" id="UP001154282">
    <property type="component" value="Unassembled WGS sequence"/>
</dbReference>
<dbReference type="PRINTS" id="PR00131">
    <property type="entry name" value="GLHYDRLASE1"/>
</dbReference>
<reference evidence="7" key="1">
    <citation type="submission" date="2022-08" db="EMBL/GenBank/DDBJ databases">
        <authorList>
            <person name="Gutierrez-Valencia J."/>
        </authorList>
    </citation>
    <scope>NUCLEOTIDE SEQUENCE</scope>
</reference>
<dbReference type="Pfam" id="PF00232">
    <property type="entry name" value="Glyco_hydro_1"/>
    <property type="match status" value="1"/>
</dbReference>
<name>A0AAV0H1F3_9ROSI</name>
<keyword evidence="2 6" id="KW-0378">Hydrolase</keyword>
<gene>
    <name evidence="7" type="ORF">LITE_LOCUS2132</name>
</gene>
<dbReference type="AlphaFoldDB" id="A0AAV0H1F3"/>
<dbReference type="PANTHER" id="PTHR10353">
    <property type="entry name" value="GLYCOSYL HYDROLASE"/>
    <property type="match status" value="1"/>
</dbReference>
<dbReference type="FunFam" id="3.20.20.80:FF:000020">
    <property type="entry name" value="Beta-glucosidase 12"/>
    <property type="match status" value="1"/>
</dbReference>
<dbReference type="InterPro" id="IPR033132">
    <property type="entry name" value="GH_1_N_CS"/>
</dbReference>
<dbReference type="GO" id="GO:0008422">
    <property type="term" value="F:beta-glucosidase activity"/>
    <property type="evidence" value="ECO:0007669"/>
    <property type="project" value="TreeGrafter"/>
</dbReference>
<evidence type="ECO:0000313" key="8">
    <source>
        <dbReference type="Proteomes" id="UP001154282"/>
    </source>
</evidence>
<evidence type="ECO:0000256" key="1">
    <source>
        <dbReference type="ARBA" id="ARBA00010838"/>
    </source>
</evidence>
<feature type="active site" description="Nucleophile" evidence="4">
    <location>
        <position position="422"/>
    </location>
</feature>
<evidence type="ECO:0000256" key="4">
    <source>
        <dbReference type="PROSITE-ProRule" id="PRU10055"/>
    </source>
</evidence>
<evidence type="ECO:0000313" key="7">
    <source>
        <dbReference type="EMBL" id="CAI0379096.1"/>
    </source>
</evidence>
<dbReference type="InterPro" id="IPR001360">
    <property type="entry name" value="Glyco_hydro_1"/>
</dbReference>
<keyword evidence="8" id="KW-1185">Reference proteome</keyword>
<comment type="caution">
    <text evidence="7">The sequence shown here is derived from an EMBL/GenBank/DDBJ whole genome shotgun (WGS) entry which is preliminary data.</text>
</comment>
<organism evidence="7 8">
    <name type="scientific">Linum tenue</name>
    <dbReference type="NCBI Taxonomy" id="586396"/>
    <lineage>
        <taxon>Eukaryota</taxon>
        <taxon>Viridiplantae</taxon>
        <taxon>Streptophyta</taxon>
        <taxon>Embryophyta</taxon>
        <taxon>Tracheophyta</taxon>
        <taxon>Spermatophyta</taxon>
        <taxon>Magnoliopsida</taxon>
        <taxon>eudicotyledons</taxon>
        <taxon>Gunneridae</taxon>
        <taxon>Pentapetalae</taxon>
        <taxon>rosids</taxon>
        <taxon>fabids</taxon>
        <taxon>Malpighiales</taxon>
        <taxon>Linaceae</taxon>
        <taxon>Linum</taxon>
    </lineage>
</organism>
<proteinExistence type="inferred from homology"/>
<dbReference type="InterPro" id="IPR017853">
    <property type="entry name" value="GH"/>
</dbReference>
<sequence length="515" mass="58354">MAAAAGLLAVSINTDAAASPILPPPAAQPDRQQHITFSFNRSSFPAGFVFGAGTAAYQSEGGAFMDGKGQSNWDNFTREHPEKIWDRSNGDVADDFYHRYADDIKLMKKMGLDSFRFSISWSRILPKGKLSGGVNPLGVKFYNRLIDDLLANGIKPFVTLFHWDLPQALDDQYSGFLSSNIVDDFRDYADLCFKLFGDRVKKWCTLNEPYSYSVNGYNGGSFAPGHCSRYMGNCTVGNSATEPYIAAHNLLLSHAVAVRLYKSKYQSAQKGEIGITLVTHWFVPKSPKSAADWEAAERALDFFFGWYAHPITYGDYPTSMKRLVGKRLPRFTEEQSHMLRGSLDFMGVNYYTTNYAAHNPVLQGVNASYSSDSQIIFTNSKAGVPIGTPTGLNWLFIYPKGIYWLVKYVKEKYKNPPIYITENGLADATNDTLPRSVFIKDGMRIKYLHLHLQNLLLAIKEGVNVKGYYAWSLFDDFEWDAGYQVRFGMIYIDFKNNLKRYLKYSAYWYKMFLLH</sequence>
<keyword evidence="3 6" id="KW-0326">Glycosidase</keyword>
<protein>
    <submittedName>
        <fullName evidence="7">Uncharacterized protein</fullName>
    </submittedName>
</protein>
<dbReference type="Gene3D" id="3.20.20.80">
    <property type="entry name" value="Glycosidases"/>
    <property type="match status" value="1"/>
</dbReference>
<dbReference type="InterPro" id="IPR018120">
    <property type="entry name" value="Glyco_hydro_1_AS"/>
</dbReference>
<accession>A0AAV0H1F3</accession>
<dbReference type="PROSITE" id="PS00653">
    <property type="entry name" value="GLYCOSYL_HYDROL_F1_2"/>
    <property type="match status" value="1"/>
</dbReference>